<evidence type="ECO:0000256" key="1">
    <source>
        <dbReference type="ARBA" id="ARBA00004651"/>
    </source>
</evidence>
<dbReference type="EMBL" id="LT629791">
    <property type="protein sequence ID" value="SDU49553.1"/>
    <property type="molecule type" value="Genomic_DNA"/>
</dbReference>
<feature type="transmembrane region" description="Helical" evidence="7">
    <location>
        <begin position="272"/>
        <end position="292"/>
    </location>
</feature>
<proteinExistence type="inferred from homology"/>
<keyword evidence="4 7" id="KW-0812">Transmembrane</keyword>
<evidence type="ECO:0000256" key="4">
    <source>
        <dbReference type="ARBA" id="ARBA00022692"/>
    </source>
</evidence>
<evidence type="ECO:0000259" key="8">
    <source>
        <dbReference type="PROSITE" id="PS50928"/>
    </source>
</evidence>
<feature type="transmembrane region" description="Helical" evidence="7">
    <location>
        <begin position="118"/>
        <end position="138"/>
    </location>
</feature>
<dbReference type="PANTHER" id="PTHR30193:SF37">
    <property type="entry name" value="INNER MEMBRANE ABC TRANSPORTER PERMEASE PROTEIN YCJO"/>
    <property type="match status" value="1"/>
</dbReference>
<keyword evidence="10" id="KW-1185">Reference proteome</keyword>
<dbReference type="RefSeq" id="WP_046769332.1">
    <property type="nucleotide sequence ID" value="NZ_KQ061232.1"/>
</dbReference>
<evidence type="ECO:0000256" key="6">
    <source>
        <dbReference type="ARBA" id="ARBA00023136"/>
    </source>
</evidence>
<comment type="similarity">
    <text evidence="7">Belongs to the binding-protein-dependent transport system permease family.</text>
</comment>
<dbReference type="OrthoDB" id="9805974at2"/>
<protein>
    <submittedName>
        <fullName evidence="9">Carbohydrate ABC transporter membrane protein 1, CUT1 family</fullName>
    </submittedName>
</protein>
<name>A0A1H2IZI3_9ACTN</name>
<dbReference type="Gene3D" id="1.10.3720.10">
    <property type="entry name" value="MetI-like"/>
    <property type="match status" value="1"/>
</dbReference>
<keyword evidence="2 7" id="KW-0813">Transport</keyword>
<feature type="transmembrane region" description="Helical" evidence="7">
    <location>
        <begin position="85"/>
        <end position="106"/>
    </location>
</feature>
<keyword evidence="5 7" id="KW-1133">Transmembrane helix</keyword>
<evidence type="ECO:0000256" key="7">
    <source>
        <dbReference type="RuleBase" id="RU363032"/>
    </source>
</evidence>
<evidence type="ECO:0000313" key="10">
    <source>
        <dbReference type="Proteomes" id="UP000182977"/>
    </source>
</evidence>
<comment type="subcellular location">
    <subcellularLocation>
        <location evidence="1 7">Cell membrane</location>
        <topology evidence="1 7">Multi-pass membrane protein</topology>
    </subcellularLocation>
</comment>
<dbReference type="PANTHER" id="PTHR30193">
    <property type="entry name" value="ABC TRANSPORTER PERMEASE PROTEIN"/>
    <property type="match status" value="1"/>
</dbReference>
<keyword evidence="3" id="KW-1003">Cell membrane</keyword>
<feature type="transmembrane region" description="Helical" evidence="7">
    <location>
        <begin position="22"/>
        <end position="49"/>
    </location>
</feature>
<dbReference type="CDD" id="cd06261">
    <property type="entry name" value="TM_PBP2"/>
    <property type="match status" value="1"/>
</dbReference>
<dbReference type="PROSITE" id="PS50928">
    <property type="entry name" value="ABC_TM1"/>
    <property type="match status" value="1"/>
</dbReference>
<evidence type="ECO:0000256" key="5">
    <source>
        <dbReference type="ARBA" id="ARBA00022989"/>
    </source>
</evidence>
<evidence type="ECO:0000256" key="2">
    <source>
        <dbReference type="ARBA" id="ARBA00022448"/>
    </source>
</evidence>
<evidence type="ECO:0000256" key="3">
    <source>
        <dbReference type="ARBA" id="ARBA00022475"/>
    </source>
</evidence>
<feature type="transmembrane region" description="Helical" evidence="7">
    <location>
        <begin position="166"/>
        <end position="188"/>
    </location>
</feature>
<feature type="domain" description="ABC transmembrane type-1" evidence="8">
    <location>
        <begin position="81"/>
        <end position="293"/>
    </location>
</feature>
<organism evidence="9 10">
    <name type="scientific">Jiangella alkaliphila</name>
    <dbReference type="NCBI Taxonomy" id="419479"/>
    <lineage>
        <taxon>Bacteria</taxon>
        <taxon>Bacillati</taxon>
        <taxon>Actinomycetota</taxon>
        <taxon>Actinomycetes</taxon>
        <taxon>Jiangellales</taxon>
        <taxon>Jiangellaceae</taxon>
        <taxon>Jiangella</taxon>
    </lineage>
</organism>
<evidence type="ECO:0000313" key="9">
    <source>
        <dbReference type="EMBL" id="SDU49553.1"/>
    </source>
</evidence>
<dbReference type="SUPFAM" id="SSF161098">
    <property type="entry name" value="MetI-like"/>
    <property type="match status" value="1"/>
</dbReference>
<dbReference type="InterPro" id="IPR035906">
    <property type="entry name" value="MetI-like_sf"/>
</dbReference>
<keyword evidence="6 7" id="KW-0472">Membrane</keyword>
<dbReference type="InterPro" id="IPR051393">
    <property type="entry name" value="ABC_transporter_permease"/>
</dbReference>
<reference evidence="10" key="1">
    <citation type="submission" date="2016-10" db="EMBL/GenBank/DDBJ databases">
        <authorList>
            <person name="Varghese N."/>
            <person name="Submissions S."/>
        </authorList>
    </citation>
    <scope>NUCLEOTIDE SEQUENCE [LARGE SCALE GENOMIC DNA]</scope>
    <source>
        <strain evidence="10">DSM 45079</strain>
    </source>
</reference>
<gene>
    <name evidence="9" type="ORF">SAMN04488563_2157</name>
</gene>
<dbReference type="Pfam" id="PF00528">
    <property type="entry name" value="BPD_transp_1"/>
    <property type="match status" value="1"/>
</dbReference>
<dbReference type="STRING" id="419479.SAMN04488563_2157"/>
<dbReference type="Proteomes" id="UP000182977">
    <property type="component" value="Chromosome I"/>
</dbReference>
<accession>A0A1H2IZI3</accession>
<dbReference type="GO" id="GO:0005886">
    <property type="term" value="C:plasma membrane"/>
    <property type="evidence" value="ECO:0007669"/>
    <property type="project" value="UniProtKB-SubCell"/>
</dbReference>
<sequence>MSSAVDTAPPRWWRTRRGEQRLVGYAFLLPDLLGLAVFVALPILGAFYISFHDWTGIGAREWSGTANYETLLQDQAFRDSLRITAVYTVTFVPLLFVLSLALALLVNRGLALSGFFRSAYFAPFMVSLVVASVIWGFMLQDPGGVLNAIIGLFGIDPQPWLGSTRLALVSVILVTLWQGVGYSMIIFLTGLQDIPKVYYEAAVVDGAGAWRRFRGITLPLLRPTSVFVLLITFISALQLFDPIYVLTQGGPAGATRTTVVYIYETAFQFLQLGYASALSVALFVIILVFSLLQLRIFRHESYD</sequence>
<feature type="transmembrane region" description="Helical" evidence="7">
    <location>
        <begin position="220"/>
        <end position="240"/>
    </location>
</feature>
<dbReference type="AlphaFoldDB" id="A0A1H2IZI3"/>
<dbReference type="GO" id="GO:0055085">
    <property type="term" value="P:transmembrane transport"/>
    <property type="evidence" value="ECO:0007669"/>
    <property type="project" value="InterPro"/>
</dbReference>
<dbReference type="InterPro" id="IPR000515">
    <property type="entry name" value="MetI-like"/>
</dbReference>